<accession>A0A250FSX4</accession>
<dbReference type="EMBL" id="CP022386">
    <property type="protein sequence ID" value="ATA88213.1"/>
    <property type="molecule type" value="Genomic_DNA"/>
</dbReference>
<gene>
    <name evidence="2" type="ORF">CGC50_10125</name>
</gene>
<dbReference type="Pfam" id="PF01833">
    <property type="entry name" value="TIG"/>
    <property type="match status" value="1"/>
</dbReference>
<dbReference type="SUPFAM" id="SSF50969">
    <property type="entry name" value="YVTN repeat-like/Quinoprotein amine dehydrogenase"/>
    <property type="match status" value="1"/>
</dbReference>
<protein>
    <submittedName>
        <fullName evidence="2">Transcription factor</fullName>
    </submittedName>
</protein>
<reference evidence="3" key="1">
    <citation type="submission" date="2017-06" db="EMBL/GenBank/DDBJ databases">
        <title>Capnocytophaga spp. assemblies.</title>
        <authorList>
            <person name="Gulvik C.A."/>
        </authorList>
    </citation>
    <scope>NUCLEOTIDE SEQUENCE [LARGE SCALE GENOMIC DNA]</scope>
    <source>
        <strain evidence="3">H1496</strain>
    </source>
</reference>
<evidence type="ECO:0000313" key="3">
    <source>
        <dbReference type="Proteomes" id="UP000217250"/>
    </source>
</evidence>
<dbReference type="AlphaFoldDB" id="A0A250FSX4"/>
<dbReference type="InterPro" id="IPR002909">
    <property type="entry name" value="IPT_dom"/>
</dbReference>
<dbReference type="Proteomes" id="UP000217250">
    <property type="component" value="Chromosome"/>
</dbReference>
<name>A0A250FSX4_9FLAO</name>
<dbReference type="OrthoDB" id="1340637at2"/>
<feature type="domain" description="IPT/TIG" evidence="1">
    <location>
        <begin position="34"/>
        <end position="95"/>
    </location>
</feature>
<organism evidence="2 3">
    <name type="scientific">Capnocytophaga gingivalis</name>
    <dbReference type="NCBI Taxonomy" id="1017"/>
    <lineage>
        <taxon>Bacteria</taxon>
        <taxon>Pseudomonadati</taxon>
        <taxon>Bacteroidota</taxon>
        <taxon>Flavobacteriia</taxon>
        <taxon>Flavobacteriales</taxon>
        <taxon>Flavobacteriaceae</taxon>
        <taxon>Capnocytophaga</taxon>
    </lineage>
</organism>
<dbReference type="SUPFAM" id="SSF81296">
    <property type="entry name" value="E set domains"/>
    <property type="match status" value="1"/>
</dbReference>
<proteinExistence type="predicted"/>
<evidence type="ECO:0000259" key="1">
    <source>
        <dbReference type="Pfam" id="PF01833"/>
    </source>
</evidence>
<evidence type="ECO:0000313" key="2">
    <source>
        <dbReference type="EMBL" id="ATA88213.1"/>
    </source>
</evidence>
<dbReference type="KEGG" id="cgh:CGC50_10125"/>
<dbReference type="InterPro" id="IPR013783">
    <property type="entry name" value="Ig-like_fold"/>
</dbReference>
<dbReference type="Gene3D" id="2.60.40.10">
    <property type="entry name" value="Immunoglobulins"/>
    <property type="match status" value="1"/>
</dbReference>
<sequence length="372" mass="41941">MTLFCMGVIVSCSKDEPAPAPAKEQPTPQQTNFPTVKNFSAQEVTIGDIITIEGENFVPSQTYTITFNGAKGTIKEVTSNHLKVEIPEEATSGEVILSSNETSKSIGRLTILPKPSVLYAYVAYSKIVKLDLQTGKELETIAEIGKEYLGRGIYYLKSTNEIIGIQSGNSGHYLFKLNVTTKEIIRLPCNHYEKLIIANNEPYAYDLRNHKIVKLDLQTGKEIETIAEVGNDYLSHIRFSKSTNEIIGQQSKYNEKTFKKDYSFFRLNLTTKQIVKVPFNGYERLIVANDDLYAYVAYNKIVKLDLQTGKELETIAEIGKNYLSYIQYSKSTNDIIGLQSGTEKSLFKLNLKTKQITRTPTKNYENLIIANY</sequence>
<dbReference type="InterPro" id="IPR014756">
    <property type="entry name" value="Ig_E-set"/>
</dbReference>
<dbReference type="InterPro" id="IPR011044">
    <property type="entry name" value="Quino_amine_DH_bsu"/>
</dbReference>